<evidence type="ECO:0000313" key="2">
    <source>
        <dbReference type="Proteomes" id="UP000198575"/>
    </source>
</evidence>
<evidence type="ECO:0000313" key="1">
    <source>
        <dbReference type="EMBL" id="SFN07485.1"/>
    </source>
</evidence>
<keyword evidence="2" id="KW-1185">Reference proteome</keyword>
<organism evidence="1 2">
    <name type="scientific">Dokdonella immobilis</name>
    <dbReference type="NCBI Taxonomy" id="578942"/>
    <lineage>
        <taxon>Bacteria</taxon>
        <taxon>Pseudomonadati</taxon>
        <taxon>Pseudomonadota</taxon>
        <taxon>Gammaproteobacteria</taxon>
        <taxon>Lysobacterales</taxon>
        <taxon>Rhodanobacteraceae</taxon>
        <taxon>Dokdonella</taxon>
    </lineage>
</organism>
<dbReference type="AlphaFoldDB" id="A0A1I4W1Z0"/>
<accession>A0A1I4W1Z0</accession>
<gene>
    <name evidence="1" type="ORF">SAMN05216289_103276</name>
</gene>
<sequence>MSSMRQASIAARTAVNSLHAVSVVCNDLIPLDQPMTDEQRLQRAKLIHSVLLARKRMQLPRDREEALAGALYRFRDRQERIQRRA</sequence>
<dbReference type="EMBL" id="FOVF01000003">
    <property type="protein sequence ID" value="SFN07485.1"/>
    <property type="molecule type" value="Genomic_DNA"/>
</dbReference>
<dbReference type="Proteomes" id="UP000198575">
    <property type="component" value="Unassembled WGS sequence"/>
</dbReference>
<protein>
    <submittedName>
        <fullName evidence="1">Uncharacterized protein</fullName>
    </submittedName>
</protein>
<proteinExistence type="predicted"/>
<reference evidence="1 2" key="1">
    <citation type="submission" date="2016-10" db="EMBL/GenBank/DDBJ databases">
        <authorList>
            <person name="de Groot N.N."/>
        </authorList>
    </citation>
    <scope>NUCLEOTIDE SEQUENCE [LARGE SCALE GENOMIC DNA]</scope>
    <source>
        <strain evidence="1 2">CGMCC 1.7659</strain>
    </source>
</reference>
<name>A0A1I4W1Z0_9GAMM</name>